<feature type="domain" description="Transcription regulator PadR N-terminal" evidence="1">
    <location>
        <begin position="7"/>
        <end position="77"/>
    </location>
</feature>
<accession>A0ABS4XHV5</accession>
<keyword evidence="4" id="KW-1185">Reference proteome</keyword>
<reference evidence="3 4" key="1">
    <citation type="submission" date="2021-03" db="EMBL/GenBank/DDBJ databases">
        <title>Sequencing the genomes of 1000 actinobacteria strains.</title>
        <authorList>
            <person name="Klenk H.-P."/>
        </authorList>
    </citation>
    <scope>NUCLEOTIDE SEQUENCE [LARGE SCALE GENOMIC DNA]</scope>
    <source>
        <strain evidence="3 4">DSM 15797</strain>
    </source>
</reference>
<dbReference type="GO" id="GO:0003677">
    <property type="term" value="F:DNA binding"/>
    <property type="evidence" value="ECO:0007669"/>
    <property type="project" value="UniProtKB-KW"/>
</dbReference>
<dbReference type="PANTHER" id="PTHR43252">
    <property type="entry name" value="TRANSCRIPTIONAL REGULATOR YQJI"/>
    <property type="match status" value="1"/>
</dbReference>
<dbReference type="Pfam" id="PF10400">
    <property type="entry name" value="Vir_act_alpha_C"/>
    <property type="match status" value="1"/>
</dbReference>
<dbReference type="Pfam" id="PF03551">
    <property type="entry name" value="PadR"/>
    <property type="match status" value="1"/>
</dbReference>
<dbReference type="InterPro" id="IPR036388">
    <property type="entry name" value="WH-like_DNA-bd_sf"/>
</dbReference>
<evidence type="ECO:0000313" key="3">
    <source>
        <dbReference type="EMBL" id="MBP2388037.1"/>
    </source>
</evidence>
<protein>
    <submittedName>
        <fullName evidence="3">DNA-binding PadR family transcriptional regulator</fullName>
    </submittedName>
</protein>
<dbReference type="Proteomes" id="UP001296993">
    <property type="component" value="Unassembled WGS sequence"/>
</dbReference>
<name>A0ABS4XHV5_9MICC</name>
<dbReference type="InterPro" id="IPR018309">
    <property type="entry name" value="Tscrpt_reg_PadR_C"/>
</dbReference>
<organism evidence="3 4">
    <name type="scientific">Paeniglutamicibacter kerguelensis</name>
    <dbReference type="NCBI Taxonomy" id="254788"/>
    <lineage>
        <taxon>Bacteria</taxon>
        <taxon>Bacillati</taxon>
        <taxon>Actinomycetota</taxon>
        <taxon>Actinomycetes</taxon>
        <taxon>Micrococcales</taxon>
        <taxon>Micrococcaceae</taxon>
        <taxon>Paeniglutamicibacter</taxon>
    </lineage>
</organism>
<dbReference type="InterPro" id="IPR036390">
    <property type="entry name" value="WH_DNA-bd_sf"/>
</dbReference>
<proteinExistence type="predicted"/>
<comment type="caution">
    <text evidence="3">The sequence shown here is derived from an EMBL/GenBank/DDBJ whole genome shotgun (WGS) entry which is preliminary data.</text>
</comment>
<dbReference type="EMBL" id="JAGIOF010000001">
    <property type="protein sequence ID" value="MBP2388037.1"/>
    <property type="molecule type" value="Genomic_DNA"/>
</dbReference>
<dbReference type="SUPFAM" id="SSF46785">
    <property type="entry name" value="Winged helix' DNA-binding domain"/>
    <property type="match status" value="1"/>
</dbReference>
<dbReference type="Gene3D" id="1.10.10.10">
    <property type="entry name" value="Winged helix-like DNA-binding domain superfamily/Winged helix DNA-binding domain"/>
    <property type="match status" value="1"/>
</dbReference>
<evidence type="ECO:0000313" key="4">
    <source>
        <dbReference type="Proteomes" id="UP001296993"/>
    </source>
</evidence>
<dbReference type="InterPro" id="IPR005149">
    <property type="entry name" value="Tscrpt_reg_PadR_N"/>
</dbReference>
<dbReference type="RefSeq" id="WP_210000778.1">
    <property type="nucleotide sequence ID" value="NZ_BAAAJY010000001.1"/>
</dbReference>
<evidence type="ECO:0000259" key="2">
    <source>
        <dbReference type="Pfam" id="PF10400"/>
    </source>
</evidence>
<feature type="domain" description="Transcription regulator PadR C-terminal" evidence="2">
    <location>
        <begin position="92"/>
        <end position="187"/>
    </location>
</feature>
<sequence>MSLRYALLALLNVEPMTGYDLFKEFETSVGHVWHAPDSQIYPELRRMEAEGLLEGEEIPWGPRGKKRQYHVTEAGLLAFRSWMNTTLDYARIREPAHLKAAYLEWAEPEAAREQMRAHIKHHSGLLEQWREKVREIDEGTSPMLARRLAHTPEADREKTIAYKRFTYEGLIAQAEAEVVWANRGLTLIDKLNQ</sequence>
<dbReference type="PANTHER" id="PTHR43252:SF4">
    <property type="entry name" value="TRANSCRIPTIONAL REGULATORY PROTEIN"/>
    <property type="match status" value="1"/>
</dbReference>
<keyword evidence="3" id="KW-0238">DNA-binding</keyword>
<evidence type="ECO:0000259" key="1">
    <source>
        <dbReference type="Pfam" id="PF03551"/>
    </source>
</evidence>
<gene>
    <name evidence="3" type="ORF">JOF47_003548</name>
</gene>